<dbReference type="AlphaFoldDB" id="A0A401IN81"/>
<dbReference type="GO" id="GO:0016301">
    <property type="term" value="F:kinase activity"/>
    <property type="evidence" value="ECO:0007669"/>
    <property type="project" value="UniProtKB-KW"/>
</dbReference>
<name>A0A401IN81_APHSA</name>
<accession>A0A401IN81</accession>
<evidence type="ECO:0000256" key="1">
    <source>
        <dbReference type="SAM" id="MobiDB-lite"/>
    </source>
</evidence>
<sequence length="105" mass="11575">MSNDNGGFGKWFARSIGTIISGVIVGVIVFYLTEARNPQPNTGSSPISGLTTKSTPSPQTEIPLITSKANYTRLRDLLAQDKWKEANLETFHLIERISNSEKTHI</sequence>
<protein>
    <submittedName>
        <fullName evidence="3">Protein kinase</fullName>
    </submittedName>
</protein>
<gene>
    <name evidence="3" type="ORF">AsFPU1_4139</name>
</gene>
<keyword evidence="3" id="KW-0418">Kinase</keyword>
<dbReference type="SUPFAM" id="SSF140869">
    <property type="entry name" value="GUN4-like"/>
    <property type="match status" value="1"/>
</dbReference>
<feature type="compositionally biased region" description="Polar residues" evidence="1">
    <location>
        <begin position="37"/>
        <end position="60"/>
    </location>
</feature>
<keyword evidence="4" id="KW-1185">Reference proteome</keyword>
<reference evidence="4" key="1">
    <citation type="submission" date="2017-05" db="EMBL/GenBank/DDBJ databases">
        <title>Physiological properties and genetic analysis related to exopolysaccharide production of fresh-water unicellular cyanobacterium Aphanothece sacrum, Suizenji Nori, that has been cultured as a food source in Japan.</title>
        <authorList>
            <person name="Kanesaki Y."/>
            <person name="Yoshikawa S."/>
            <person name="Ohki K."/>
        </authorList>
    </citation>
    <scope>NUCLEOTIDE SEQUENCE [LARGE SCALE GENOMIC DNA]</scope>
    <source>
        <strain evidence="4">FPU1</strain>
    </source>
</reference>
<keyword evidence="2" id="KW-0472">Membrane</keyword>
<proteinExistence type="predicted"/>
<dbReference type="Proteomes" id="UP000287247">
    <property type="component" value="Unassembled WGS sequence"/>
</dbReference>
<keyword evidence="3" id="KW-0808">Transferase</keyword>
<feature type="transmembrane region" description="Helical" evidence="2">
    <location>
        <begin position="12"/>
        <end position="32"/>
    </location>
</feature>
<comment type="caution">
    <text evidence="3">The sequence shown here is derived from an EMBL/GenBank/DDBJ whole genome shotgun (WGS) entry which is preliminary data.</text>
</comment>
<keyword evidence="2" id="KW-1133">Transmembrane helix</keyword>
<dbReference type="RefSeq" id="WP_124973323.1">
    <property type="nucleotide sequence ID" value="NZ_BDQK01000017.1"/>
</dbReference>
<keyword evidence="2" id="KW-0812">Transmembrane</keyword>
<evidence type="ECO:0000256" key="2">
    <source>
        <dbReference type="SAM" id="Phobius"/>
    </source>
</evidence>
<dbReference type="Gene3D" id="1.25.40.620">
    <property type="match status" value="1"/>
</dbReference>
<dbReference type="EMBL" id="BDQK01000017">
    <property type="protein sequence ID" value="GBF82705.1"/>
    <property type="molecule type" value="Genomic_DNA"/>
</dbReference>
<dbReference type="InterPro" id="IPR037215">
    <property type="entry name" value="GUN4-like_sf"/>
</dbReference>
<evidence type="ECO:0000313" key="4">
    <source>
        <dbReference type="Proteomes" id="UP000287247"/>
    </source>
</evidence>
<evidence type="ECO:0000313" key="3">
    <source>
        <dbReference type="EMBL" id="GBF82705.1"/>
    </source>
</evidence>
<feature type="region of interest" description="Disordered" evidence="1">
    <location>
        <begin position="37"/>
        <end position="62"/>
    </location>
</feature>
<organism evidence="3 4">
    <name type="scientific">Aphanothece sacrum FPU1</name>
    <dbReference type="NCBI Taxonomy" id="1920663"/>
    <lineage>
        <taxon>Bacteria</taxon>
        <taxon>Bacillati</taxon>
        <taxon>Cyanobacteriota</taxon>
        <taxon>Cyanophyceae</taxon>
        <taxon>Oscillatoriophycideae</taxon>
        <taxon>Chroococcales</taxon>
        <taxon>Aphanothecaceae</taxon>
        <taxon>Aphanothece</taxon>
    </lineage>
</organism>